<accession>A0ABV9H8F1</accession>
<name>A0ABV9H8F1_9MICO</name>
<dbReference type="InterPro" id="IPR036388">
    <property type="entry name" value="WH-like_DNA-bd_sf"/>
</dbReference>
<dbReference type="Proteomes" id="UP001596011">
    <property type="component" value="Unassembled WGS sequence"/>
</dbReference>
<dbReference type="Gene3D" id="1.10.10.10">
    <property type="entry name" value="Winged helix-like DNA-binding domain superfamily/Winged helix DNA-binding domain"/>
    <property type="match status" value="1"/>
</dbReference>
<evidence type="ECO:0000259" key="2">
    <source>
        <dbReference type="SMART" id="SM00418"/>
    </source>
</evidence>
<sequence>MPNSSWPPPWFDPERYDLLTPVNVSALAHPIRMSLLRLLREDGPATASGLAVRVGHSSGVTSYHLRTLAEAGLVVEDTERGNRRDRWWKAVREGTVFSFRVPDQAGDHEQLEAAQRYVRMVMQVAYERVLSYVDSLPDRRDELPDLPWQLGEQAVSLTHDEARELAGQVQDLVSKYRRDLVGEARGAGGPDEHGDGRERAVFQFQLMPDPHGPAPTGRAPSDPAQADER</sequence>
<evidence type="ECO:0000313" key="4">
    <source>
        <dbReference type="Proteomes" id="UP001596011"/>
    </source>
</evidence>
<dbReference type="InterPro" id="IPR001845">
    <property type="entry name" value="HTH_ArsR_DNA-bd_dom"/>
</dbReference>
<keyword evidence="4" id="KW-1185">Reference proteome</keyword>
<dbReference type="InterPro" id="IPR036390">
    <property type="entry name" value="WH_DNA-bd_sf"/>
</dbReference>
<gene>
    <name evidence="3" type="ORF">ACFO6V_00075</name>
</gene>
<dbReference type="CDD" id="cd00090">
    <property type="entry name" value="HTH_ARSR"/>
    <property type="match status" value="1"/>
</dbReference>
<organism evidence="3 4">
    <name type="scientific">Promicromonospora alba</name>
    <dbReference type="NCBI Taxonomy" id="1616110"/>
    <lineage>
        <taxon>Bacteria</taxon>
        <taxon>Bacillati</taxon>
        <taxon>Actinomycetota</taxon>
        <taxon>Actinomycetes</taxon>
        <taxon>Micrococcales</taxon>
        <taxon>Promicromonosporaceae</taxon>
        <taxon>Promicromonospora</taxon>
    </lineage>
</organism>
<protein>
    <submittedName>
        <fullName evidence="3">ArsR/SmtB family transcription factor</fullName>
    </submittedName>
</protein>
<dbReference type="EMBL" id="JBHSFI010000001">
    <property type="protein sequence ID" value="MFC4626606.1"/>
    <property type="molecule type" value="Genomic_DNA"/>
</dbReference>
<dbReference type="RefSeq" id="WP_377130875.1">
    <property type="nucleotide sequence ID" value="NZ_JBHSFI010000001.1"/>
</dbReference>
<evidence type="ECO:0000313" key="3">
    <source>
        <dbReference type="EMBL" id="MFC4626606.1"/>
    </source>
</evidence>
<comment type="caution">
    <text evidence="3">The sequence shown here is derived from an EMBL/GenBank/DDBJ whole genome shotgun (WGS) entry which is preliminary data.</text>
</comment>
<feature type="domain" description="HTH arsR-type" evidence="2">
    <location>
        <begin position="23"/>
        <end position="134"/>
    </location>
</feature>
<proteinExistence type="predicted"/>
<feature type="region of interest" description="Disordered" evidence="1">
    <location>
        <begin position="206"/>
        <end position="229"/>
    </location>
</feature>
<reference evidence="4" key="1">
    <citation type="journal article" date="2019" name="Int. J. Syst. Evol. Microbiol.">
        <title>The Global Catalogue of Microorganisms (GCM) 10K type strain sequencing project: providing services to taxonomists for standard genome sequencing and annotation.</title>
        <authorList>
            <consortium name="The Broad Institute Genomics Platform"/>
            <consortium name="The Broad Institute Genome Sequencing Center for Infectious Disease"/>
            <person name="Wu L."/>
            <person name="Ma J."/>
        </authorList>
    </citation>
    <scope>NUCLEOTIDE SEQUENCE [LARGE SCALE GENOMIC DNA]</scope>
    <source>
        <strain evidence="4">CCUG 42722</strain>
    </source>
</reference>
<dbReference type="SMART" id="SM00418">
    <property type="entry name" value="HTH_ARSR"/>
    <property type="match status" value="1"/>
</dbReference>
<dbReference type="Pfam" id="PF12840">
    <property type="entry name" value="HTH_20"/>
    <property type="match status" value="1"/>
</dbReference>
<dbReference type="SUPFAM" id="SSF46785">
    <property type="entry name" value="Winged helix' DNA-binding domain"/>
    <property type="match status" value="1"/>
</dbReference>
<dbReference type="InterPro" id="IPR011991">
    <property type="entry name" value="ArsR-like_HTH"/>
</dbReference>
<evidence type="ECO:0000256" key="1">
    <source>
        <dbReference type="SAM" id="MobiDB-lite"/>
    </source>
</evidence>